<keyword evidence="2" id="KW-0238">DNA-binding</keyword>
<dbReference type="SMART" id="SM00354">
    <property type="entry name" value="HTH_LACI"/>
    <property type="match status" value="1"/>
</dbReference>
<sequence>MSQDRARRPTLDTVAREVGVSRATVSNAYNRPDQLSPQLRERIIATARKLGYAGPDPVARSLATQRSGSVAFMLCEGLSSAFSDLALCIMLDALASTVDSGDRSLLLLPGIGDGGPRAESVIRAQTDVVVAYSLPDDAPALRAAQERKLPLVIVDQPVVPGSARVQVDDYGGALLAGRHLVELGHQRVAVLGLSLSANGQGGLATPARLREAHFRVTLDRYAGYLEGLAEGGIVAEQVPLWEAPGNTREFGREGTTWLLTQHPRPTAVLCMSDELALGALRAADELGLAVPGEVSIVGFDDTPAASWGTPSLTTVRQDLVEKGRQAGTLALRMLDGSRPGKPVTVGVELQVRASTGPAPR</sequence>
<dbReference type="GO" id="GO:0003700">
    <property type="term" value="F:DNA-binding transcription factor activity"/>
    <property type="evidence" value="ECO:0007669"/>
    <property type="project" value="TreeGrafter"/>
</dbReference>
<name>A0A1Q8CR04_9PSEU</name>
<organism evidence="5 6">
    <name type="scientific">Actinophytocola xanthii</name>
    <dbReference type="NCBI Taxonomy" id="1912961"/>
    <lineage>
        <taxon>Bacteria</taxon>
        <taxon>Bacillati</taxon>
        <taxon>Actinomycetota</taxon>
        <taxon>Actinomycetes</taxon>
        <taxon>Pseudonocardiales</taxon>
        <taxon>Pseudonocardiaceae</taxon>
    </lineage>
</organism>
<dbReference type="InterPro" id="IPR000843">
    <property type="entry name" value="HTH_LacI"/>
</dbReference>
<dbReference type="PANTHER" id="PTHR30146">
    <property type="entry name" value="LACI-RELATED TRANSCRIPTIONAL REPRESSOR"/>
    <property type="match status" value="1"/>
</dbReference>
<dbReference type="CDD" id="cd01392">
    <property type="entry name" value="HTH_LacI"/>
    <property type="match status" value="1"/>
</dbReference>
<gene>
    <name evidence="5" type="ORF">BU204_15195</name>
</gene>
<evidence type="ECO:0000259" key="4">
    <source>
        <dbReference type="PROSITE" id="PS50932"/>
    </source>
</evidence>
<dbReference type="CDD" id="cd06279">
    <property type="entry name" value="PBP1_LacI-like"/>
    <property type="match status" value="1"/>
</dbReference>
<dbReference type="Pfam" id="PF00356">
    <property type="entry name" value="LacI"/>
    <property type="match status" value="1"/>
</dbReference>
<dbReference type="EMBL" id="MSIE01000025">
    <property type="protein sequence ID" value="OLF16806.1"/>
    <property type="molecule type" value="Genomic_DNA"/>
</dbReference>
<dbReference type="PROSITE" id="PS50932">
    <property type="entry name" value="HTH_LACI_2"/>
    <property type="match status" value="1"/>
</dbReference>
<evidence type="ECO:0000256" key="2">
    <source>
        <dbReference type="ARBA" id="ARBA00023125"/>
    </source>
</evidence>
<dbReference type="PANTHER" id="PTHR30146:SF138">
    <property type="entry name" value="TRANSCRIPTIONAL REGULATORY PROTEIN"/>
    <property type="match status" value="1"/>
</dbReference>
<evidence type="ECO:0000256" key="1">
    <source>
        <dbReference type="ARBA" id="ARBA00023015"/>
    </source>
</evidence>
<reference evidence="5 6" key="1">
    <citation type="submission" date="2016-12" db="EMBL/GenBank/DDBJ databases">
        <title>The draft genome sequence of Actinophytocola sp. 11-183.</title>
        <authorList>
            <person name="Wang W."/>
            <person name="Yuan L."/>
        </authorList>
    </citation>
    <scope>NUCLEOTIDE SEQUENCE [LARGE SCALE GENOMIC DNA]</scope>
    <source>
        <strain evidence="5 6">11-183</strain>
    </source>
</reference>
<dbReference type="RefSeq" id="WP_075126316.1">
    <property type="nucleotide sequence ID" value="NZ_MSIE01000025.1"/>
</dbReference>
<dbReference type="Pfam" id="PF13377">
    <property type="entry name" value="Peripla_BP_3"/>
    <property type="match status" value="1"/>
</dbReference>
<evidence type="ECO:0000313" key="5">
    <source>
        <dbReference type="EMBL" id="OLF16806.1"/>
    </source>
</evidence>
<dbReference type="STRING" id="1912961.BU204_15195"/>
<dbReference type="InterPro" id="IPR010982">
    <property type="entry name" value="Lambda_DNA-bd_dom_sf"/>
</dbReference>
<comment type="caution">
    <text evidence="5">The sequence shown here is derived from an EMBL/GenBank/DDBJ whole genome shotgun (WGS) entry which is preliminary data.</text>
</comment>
<dbReference type="GO" id="GO:0000976">
    <property type="term" value="F:transcription cis-regulatory region binding"/>
    <property type="evidence" value="ECO:0007669"/>
    <property type="project" value="TreeGrafter"/>
</dbReference>
<dbReference type="OrthoDB" id="5171752at2"/>
<dbReference type="Gene3D" id="1.10.260.40">
    <property type="entry name" value="lambda repressor-like DNA-binding domains"/>
    <property type="match status" value="1"/>
</dbReference>
<dbReference type="Gene3D" id="3.40.50.2300">
    <property type="match status" value="2"/>
</dbReference>
<dbReference type="AlphaFoldDB" id="A0A1Q8CR04"/>
<protein>
    <submittedName>
        <fullName evidence="5">LacI family transcriptional regulator</fullName>
    </submittedName>
</protein>
<dbReference type="InterPro" id="IPR028082">
    <property type="entry name" value="Peripla_BP_I"/>
</dbReference>
<dbReference type="InterPro" id="IPR046335">
    <property type="entry name" value="LacI/GalR-like_sensor"/>
</dbReference>
<accession>A0A1Q8CR04</accession>
<dbReference type="Proteomes" id="UP000185596">
    <property type="component" value="Unassembled WGS sequence"/>
</dbReference>
<keyword evidence="3" id="KW-0804">Transcription</keyword>
<dbReference type="SUPFAM" id="SSF53822">
    <property type="entry name" value="Periplasmic binding protein-like I"/>
    <property type="match status" value="1"/>
</dbReference>
<evidence type="ECO:0000256" key="3">
    <source>
        <dbReference type="ARBA" id="ARBA00023163"/>
    </source>
</evidence>
<feature type="domain" description="HTH lacI-type" evidence="4">
    <location>
        <begin position="9"/>
        <end position="64"/>
    </location>
</feature>
<keyword evidence="1" id="KW-0805">Transcription regulation</keyword>
<evidence type="ECO:0000313" key="6">
    <source>
        <dbReference type="Proteomes" id="UP000185596"/>
    </source>
</evidence>
<proteinExistence type="predicted"/>
<keyword evidence="6" id="KW-1185">Reference proteome</keyword>
<dbReference type="SUPFAM" id="SSF47413">
    <property type="entry name" value="lambda repressor-like DNA-binding domains"/>
    <property type="match status" value="1"/>
</dbReference>